<dbReference type="PRINTS" id="PR00448">
    <property type="entry name" value="NSFATTACHMNT"/>
</dbReference>
<keyword evidence="6 7" id="KW-0472">Membrane</keyword>
<keyword evidence="3 7" id="KW-0813">Transport</keyword>
<dbReference type="SUPFAM" id="SSF48452">
    <property type="entry name" value="TPR-like"/>
    <property type="match status" value="1"/>
</dbReference>
<evidence type="ECO:0000256" key="6">
    <source>
        <dbReference type="ARBA" id="ARBA00023136"/>
    </source>
</evidence>
<dbReference type="GO" id="GO:0035494">
    <property type="term" value="P:SNARE complex disassembly"/>
    <property type="evidence" value="ECO:0007669"/>
    <property type="project" value="TreeGrafter"/>
</dbReference>
<evidence type="ECO:0000256" key="2">
    <source>
        <dbReference type="ARBA" id="ARBA00010050"/>
    </source>
</evidence>
<dbReference type="PANTHER" id="PTHR13768">
    <property type="entry name" value="SOLUBLE NSF ATTACHMENT PROTEIN SNAP"/>
    <property type="match status" value="1"/>
</dbReference>
<comment type="similarity">
    <text evidence="2 7">Belongs to the SNAP family.</text>
</comment>
<feature type="compositionally biased region" description="Low complexity" evidence="8">
    <location>
        <begin position="19"/>
        <end position="30"/>
    </location>
</feature>
<evidence type="ECO:0000256" key="4">
    <source>
        <dbReference type="ARBA" id="ARBA00022892"/>
    </source>
</evidence>
<dbReference type="Proteomes" id="UP000292702">
    <property type="component" value="Unassembled WGS sequence"/>
</dbReference>
<organism evidence="9 10">
    <name type="scientific">Steccherinum ochraceum</name>
    <dbReference type="NCBI Taxonomy" id="92696"/>
    <lineage>
        <taxon>Eukaryota</taxon>
        <taxon>Fungi</taxon>
        <taxon>Dikarya</taxon>
        <taxon>Basidiomycota</taxon>
        <taxon>Agaricomycotina</taxon>
        <taxon>Agaricomycetes</taxon>
        <taxon>Polyporales</taxon>
        <taxon>Steccherinaceae</taxon>
        <taxon>Steccherinum</taxon>
    </lineage>
</organism>
<dbReference type="GO" id="GO:0005483">
    <property type="term" value="F:soluble NSF attachment protein activity"/>
    <property type="evidence" value="ECO:0007669"/>
    <property type="project" value="TreeGrafter"/>
</dbReference>
<keyword evidence="5 7" id="KW-0653">Protein transport</keyword>
<evidence type="ECO:0000256" key="1">
    <source>
        <dbReference type="ARBA" id="ARBA00004170"/>
    </source>
</evidence>
<dbReference type="GO" id="GO:0031201">
    <property type="term" value="C:SNARE complex"/>
    <property type="evidence" value="ECO:0007669"/>
    <property type="project" value="TreeGrafter"/>
</dbReference>
<evidence type="ECO:0000313" key="9">
    <source>
        <dbReference type="EMBL" id="TCD69930.1"/>
    </source>
</evidence>
<comment type="subcellular location">
    <subcellularLocation>
        <location evidence="1 7">Membrane</location>
        <topology evidence="1 7">Peripheral membrane protein</topology>
    </subcellularLocation>
</comment>
<dbReference type="EMBL" id="RWJN01000031">
    <property type="protein sequence ID" value="TCD69930.1"/>
    <property type="molecule type" value="Genomic_DNA"/>
</dbReference>
<dbReference type="FunFam" id="1.25.40.10:FF:000049">
    <property type="entry name" value="Alpha-soluble NSF attachment protein-like"/>
    <property type="match status" value="1"/>
</dbReference>
<keyword evidence="4 7" id="KW-0931">ER-Golgi transport</keyword>
<proteinExistence type="inferred from homology"/>
<keyword evidence="10" id="KW-1185">Reference proteome</keyword>
<feature type="region of interest" description="Disordered" evidence="8">
    <location>
        <begin position="1"/>
        <end position="30"/>
    </location>
</feature>
<protein>
    <submittedName>
        <fullName evidence="9">Vesicular-fusion protein S17</fullName>
    </submittedName>
</protein>
<dbReference type="OrthoDB" id="9984275at2759"/>
<reference evidence="9 10" key="1">
    <citation type="submission" date="2018-11" db="EMBL/GenBank/DDBJ databases">
        <title>Genome assembly of Steccherinum ochraceum LE-BIN_3174, the white-rot fungus of the Steccherinaceae family (The Residual Polyporoid clade, Polyporales, Basidiomycota).</title>
        <authorList>
            <person name="Fedorova T.V."/>
            <person name="Glazunova O.A."/>
            <person name="Landesman E.O."/>
            <person name="Moiseenko K.V."/>
            <person name="Psurtseva N.V."/>
            <person name="Savinova O.S."/>
            <person name="Shakhova N.V."/>
            <person name="Tyazhelova T.V."/>
            <person name="Vasina D.V."/>
        </authorList>
    </citation>
    <scope>NUCLEOTIDE SEQUENCE [LARGE SCALE GENOMIC DNA]</scope>
    <source>
        <strain evidence="9 10">LE-BIN_3174</strain>
    </source>
</reference>
<dbReference type="PANTHER" id="PTHR13768:SF8">
    <property type="entry name" value="ALPHA-SOLUBLE NSF ATTACHMENT PROTEIN"/>
    <property type="match status" value="1"/>
</dbReference>
<dbReference type="GO" id="GO:0006886">
    <property type="term" value="P:intracellular protein transport"/>
    <property type="evidence" value="ECO:0007669"/>
    <property type="project" value="UniProtKB-UniRule"/>
</dbReference>
<evidence type="ECO:0000256" key="8">
    <source>
        <dbReference type="SAM" id="MobiDB-lite"/>
    </source>
</evidence>
<dbReference type="AlphaFoldDB" id="A0A4R0RME0"/>
<comment type="caution">
    <text evidence="9">The sequence shown here is derived from an EMBL/GenBank/DDBJ whole genome shotgun (WGS) entry which is preliminary data.</text>
</comment>
<accession>A0A4R0RME0</accession>
<sequence length="289" mass="32162">MPAKSPAEQLIEKADKKASSSGGWFSSSSSKYEEAGDLYQQAANAYKIDKMFKEAGDAHAREAECREKSSESNEAAQAWWNAAKAYKRGFPELAVQALSQTITHLTKQGRFRQAADREKEIGQIYLQEMSDLRKACDSFERAAEWYAQEDATATANACYKDAADLHADLEEYPQAIARYEQVANGSLSSALTKYSVKEYWLRASLCALAMADTVTAKRNMTKYSSLDTTFSSTREAKFINVLIDVIEAGDVEGFTGAVFEFDQVTKLDNWKTNILLKVKRGIQDEPGLT</sequence>
<evidence type="ECO:0000313" key="10">
    <source>
        <dbReference type="Proteomes" id="UP000292702"/>
    </source>
</evidence>
<dbReference type="Pfam" id="PF14938">
    <property type="entry name" value="SNAP"/>
    <property type="match status" value="1"/>
</dbReference>
<dbReference type="InterPro" id="IPR011990">
    <property type="entry name" value="TPR-like_helical_dom_sf"/>
</dbReference>
<dbReference type="STRING" id="92696.A0A4R0RME0"/>
<dbReference type="CDD" id="cd15832">
    <property type="entry name" value="SNAP"/>
    <property type="match status" value="1"/>
</dbReference>
<evidence type="ECO:0000256" key="3">
    <source>
        <dbReference type="ARBA" id="ARBA00022448"/>
    </source>
</evidence>
<dbReference type="GO" id="GO:0005774">
    <property type="term" value="C:vacuolar membrane"/>
    <property type="evidence" value="ECO:0007669"/>
    <property type="project" value="TreeGrafter"/>
</dbReference>
<dbReference type="InterPro" id="IPR000744">
    <property type="entry name" value="NSF_attach"/>
</dbReference>
<evidence type="ECO:0000256" key="7">
    <source>
        <dbReference type="RuleBase" id="RU367013"/>
    </source>
</evidence>
<dbReference type="Gene3D" id="1.25.40.10">
    <property type="entry name" value="Tetratricopeptide repeat domain"/>
    <property type="match status" value="1"/>
</dbReference>
<gene>
    <name evidence="9" type="primary">SEC17</name>
    <name evidence="9" type="ORF">EIP91_005754</name>
</gene>
<evidence type="ECO:0000256" key="5">
    <source>
        <dbReference type="ARBA" id="ARBA00022927"/>
    </source>
</evidence>
<comment type="function">
    <text evidence="7">Required for vesicular transport between the endoplasmic reticulum and the Golgi apparatus.</text>
</comment>
<dbReference type="GO" id="GO:0019905">
    <property type="term" value="F:syntaxin binding"/>
    <property type="evidence" value="ECO:0007669"/>
    <property type="project" value="TreeGrafter"/>
</dbReference>
<name>A0A4R0RME0_9APHY</name>